<dbReference type="PANTHER" id="PTHR46670:SF3">
    <property type="entry name" value="ENDONUCLEASE_EXONUCLEASE_PHOSPHATASE DOMAIN-CONTAINING PROTEIN"/>
    <property type="match status" value="1"/>
</dbReference>
<gene>
    <name evidence="1" type="ORF">HOLleu_06232</name>
</gene>
<dbReference type="Proteomes" id="UP001152320">
    <property type="component" value="Chromosome 2"/>
</dbReference>
<dbReference type="AlphaFoldDB" id="A0A9Q1CKL6"/>
<dbReference type="InterPro" id="IPR036691">
    <property type="entry name" value="Endo/exonu/phosph_ase_sf"/>
</dbReference>
<name>A0A9Q1CKL6_HOLLE</name>
<reference evidence="1" key="1">
    <citation type="submission" date="2021-10" db="EMBL/GenBank/DDBJ databases">
        <title>Tropical sea cucumber genome reveals ecological adaptation and Cuvierian tubules defense mechanism.</title>
        <authorList>
            <person name="Chen T."/>
        </authorList>
    </citation>
    <scope>NUCLEOTIDE SEQUENCE</scope>
    <source>
        <strain evidence="1">Nanhai2018</strain>
        <tissue evidence="1">Muscle</tissue>
    </source>
</reference>
<dbReference type="OrthoDB" id="416454at2759"/>
<organism evidence="1 2">
    <name type="scientific">Holothuria leucospilota</name>
    <name type="common">Black long sea cucumber</name>
    <name type="synonym">Mertensiothuria leucospilota</name>
    <dbReference type="NCBI Taxonomy" id="206669"/>
    <lineage>
        <taxon>Eukaryota</taxon>
        <taxon>Metazoa</taxon>
        <taxon>Echinodermata</taxon>
        <taxon>Eleutherozoa</taxon>
        <taxon>Echinozoa</taxon>
        <taxon>Holothuroidea</taxon>
        <taxon>Aspidochirotacea</taxon>
        <taxon>Aspidochirotida</taxon>
        <taxon>Holothuriidae</taxon>
        <taxon>Holothuria</taxon>
    </lineage>
</organism>
<comment type="caution">
    <text evidence="1">The sequence shown here is derived from an EMBL/GenBank/DDBJ whole genome shotgun (WGS) entry which is preliminary data.</text>
</comment>
<dbReference type="SUPFAM" id="SSF56219">
    <property type="entry name" value="DNase I-like"/>
    <property type="match status" value="1"/>
</dbReference>
<protein>
    <submittedName>
        <fullName evidence="1">Uncharacterized protein</fullName>
    </submittedName>
</protein>
<dbReference type="PANTHER" id="PTHR46670">
    <property type="entry name" value="ENDO/EXONUCLEASE/PHOSPHATASE DOMAIN-CONTAINING PROTEIN"/>
    <property type="match status" value="1"/>
</dbReference>
<proteinExistence type="predicted"/>
<keyword evidence="2" id="KW-1185">Reference proteome</keyword>
<evidence type="ECO:0000313" key="1">
    <source>
        <dbReference type="EMBL" id="KAJ8047267.1"/>
    </source>
</evidence>
<dbReference type="Gene3D" id="3.60.10.10">
    <property type="entry name" value="Endonuclease/exonuclease/phosphatase"/>
    <property type="match status" value="1"/>
</dbReference>
<sequence>MSCHSNGFRTLQYSAIELRSLSFVHRLNPTTYHRLKDLGILKSNIPTLRGKRGGCRKRRVWDDNSGVNASNLVSVTIKPQQRVNIQHSTVTGSVNSRSIRNKVDAFIDHVIDHSLDICAITETWLKVDDDLIRNWTGGGTGLLFKDVFTLVDSNSEEKTSFEFSDWHLSYRNFRLRVIVVYRPPYSASHPVSFYHISL</sequence>
<dbReference type="EMBL" id="JAIZAY010000002">
    <property type="protein sequence ID" value="KAJ8047267.1"/>
    <property type="molecule type" value="Genomic_DNA"/>
</dbReference>
<accession>A0A9Q1CKL6</accession>
<evidence type="ECO:0000313" key="2">
    <source>
        <dbReference type="Proteomes" id="UP001152320"/>
    </source>
</evidence>